<evidence type="ECO:0000256" key="1">
    <source>
        <dbReference type="SAM" id="Phobius"/>
    </source>
</evidence>
<evidence type="ECO:0000313" key="3">
    <source>
        <dbReference type="Proteomes" id="UP000199317"/>
    </source>
</evidence>
<name>A0A1H0PFI1_9BURK</name>
<protein>
    <submittedName>
        <fullName evidence="2">Uncharacterized protein</fullName>
    </submittedName>
</protein>
<dbReference type="AlphaFoldDB" id="A0A1H0PFI1"/>
<keyword evidence="1" id="KW-0472">Membrane</keyword>
<evidence type="ECO:0000313" key="2">
    <source>
        <dbReference type="EMBL" id="SDP03530.1"/>
    </source>
</evidence>
<keyword evidence="3" id="KW-1185">Reference proteome</keyword>
<dbReference type="Proteomes" id="UP000199317">
    <property type="component" value="Unassembled WGS sequence"/>
</dbReference>
<organism evidence="2 3">
    <name type="scientific">Paracidovorax cattleyae</name>
    <dbReference type="NCBI Taxonomy" id="80868"/>
    <lineage>
        <taxon>Bacteria</taxon>
        <taxon>Pseudomonadati</taxon>
        <taxon>Pseudomonadota</taxon>
        <taxon>Betaproteobacteria</taxon>
        <taxon>Burkholderiales</taxon>
        <taxon>Comamonadaceae</taxon>
        <taxon>Paracidovorax</taxon>
    </lineage>
</organism>
<proteinExistence type="predicted"/>
<feature type="transmembrane region" description="Helical" evidence="1">
    <location>
        <begin position="12"/>
        <end position="34"/>
    </location>
</feature>
<gene>
    <name evidence="2" type="ORF">SAMN04489708_106123</name>
</gene>
<sequence>MKMESSQVIKSLFFIAAGGGCIAVLFFIFAWSTFEVNDIDRASITYRLAAPQSLQSVELVGECRQPKVHWKGRDGESSPFSSLTYGSSLSADEILHFYRTAFEKNLCEPDYSATAPASKNLLSMSCKNSEFLSVKVFVDKVAACREVSIDFIENY</sequence>
<reference evidence="3" key="1">
    <citation type="submission" date="2016-10" db="EMBL/GenBank/DDBJ databases">
        <authorList>
            <person name="Varghese N."/>
            <person name="Submissions S."/>
        </authorList>
    </citation>
    <scope>NUCLEOTIDE SEQUENCE [LARGE SCALE GENOMIC DNA]</scope>
    <source>
        <strain evidence="3">DSM 17101</strain>
    </source>
</reference>
<dbReference type="OrthoDB" id="8812575at2"/>
<dbReference type="PROSITE" id="PS51257">
    <property type="entry name" value="PROKAR_LIPOPROTEIN"/>
    <property type="match status" value="1"/>
</dbReference>
<dbReference type="EMBL" id="FNJL01000006">
    <property type="protein sequence ID" value="SDP03530.1"/>
    <property type="molecule type" value="Genomic_DNA"/>
</dbReference>
<keyword evidence="1" id="KW-0812">Transmembrane</keyword>
<dbReference type="RefSeq" id="WP_143015870.1">
    <property type="nucleotide sequence ID" value="NZ_CP028290.1"/>
</dbReference>
<keyword evidence="1" id="KW-1133">Transmembrane helix</keyword>
<accession>A0A1H0PFI1</accession>